<evidence type="ECO:0000256" key="23">
    <source>
        <dbReference type="ARBA" id="ARBA00044770"/>
    </source>
</evidence>
<dbReference type="Gene3D" id="1.10.3810.10">
    <property type="entry name" value="Biosynthetic peptidoglycan transglycosylase-like"/>
    <property type="match status" value="1"/>
</dbReference>
<dbReference type="Pfam" id="PF00912">
    <property type="entry name" value="Transgly"/>
    <property type="match status" value="1"/>
</dbReference>
<evidence type="ECO:0000256" key="17">
    <source>
        <dbReference type="ARBA" id="ARBA00022989"/>
    </source>
</evidence>
<dbReference type="GO" id="GO:0009002">
    <property type="term" value="F:serine-type D-Ala-D-Ala carboxypeptidase activity"/>
    <property type="evidence" value="ECO:0007669"/>
    <property type="project" value="UniProtKB-EC"/>
</dbReference>
<dbReference type="Pfam" id="PF00905">
    <property type="entry name" value="Transpeptidase"/>
    <property type="match status" value="1"/>
</dbReference>
<keyword evidence="10" id="KW-0328">Glycosyltransferase</keyword>
<evidence type="ECO:0000256" key="26">
    <source>
        <dbReference type="SAM" id="MobiDB-lite"/>
    </source>
</evidence>
<dbReference type="FunFam" id="1.10.3810.10:FF:000001">
    <property type="entry name" value="Penicillin-binding protein 1A"/>
    <property type="match status" value="1"/>
</dbReference>
<evidence type="ECO:0000256" key="13">
    <source>
        <dbReference type="ARBA" id="ARBA00022801"/>
    </source>
</evidence>
<dbReference type="GO" id="GO:0006508">
    <property type="term" value="P:proteolysis"/>
    <property type="evidence" value="ECO:0007669"/>
    <property type="project" value="UniProtKB-KW"/>
</dbReference>
<evidence type="ECO:0000256" key="15">
    <source>
        <dbReference type="ARBA" id="ARBA00022968"/>
    </source>
</evidence>
<evidence type="ECO:0000256" key="10">
    <source>
        <dbReference type="ARBA" id="ARBA00022676"/>
    </source>
</evidence>
<keyword evidence="12" id="KW-0812">Transmembrane</keyword>
<keyword evidence="11" id="KW-0808">Transferase</keyword>
<comment type="similarity">
    <text evidence="5">In the N-terminal section; belongs to the glycosyltransferase 51 family.</text>
</comment>
<keyword evidence="9" id="KW-0645">Protease</keyword>
<sequence>MNYGKRGTSKKQKSMNSKTAKVGKKASVIFIKAFLICLLAVGVVGLCGGIGIVKGVIDNAPDITSASVIPRGYKSVMKDAEGNKTAELVTAGSNRVWVDIDQIPEHVQKAFVDIEDERFYEHNGVDLKGIIRAGIRGVTSGFKRTEGASTITQQLLKNNVFDFMSEDTLAEKIERKLQEQYLAIQLEKEMTKDEILEAYLNTINLGQNTLGIQAASNRYFNKDVSELTISEAAVIAGITKSPNKYNPVTSPEDNAARRELVLEAMKKNGHISQAEYDEAMADDVYDRIQTTNKAKSTAEVYSYYVDATIEQVINDLQEVKGYTSQQAYNLVYNGGLTIETAQDPKIQAIMDEETSNTDNYPANVKIGLEYALTVEKPDGTQTNYSKEMMEKYFKENESSSFELLFDTEEDAQAHIDAYKAAVSEDGDKIYENINMTIQPQVSMVIIDQSTGYVKGIVGGRGEKTTSLSLNRAVDTTRQPGSTFKPVSTYAPALDSAGKTLASTQYDAPYNYDSGKGRAVRNWNGENYQGWSSIRQGIAQSMNIVAVKTLTDITPALGITYLENMGITTLQTETTADGLNDYTQTMALGGLTRGVTNLELTGAYATIANGGVYCKPVFYTRILDHDGNVLIDNTEAVTRTVLKDSTAWLLTSAMQDVVTVGTGKAVNFSGMSVAGKTGTTSKNNDVWFVGYTPYYTAGIWAGYDNNHKLNSKSGETNYHKKIWKAVMSRIHEGLSDPGFPKPASVTSATVCAASGKLPIPGVCDGMVKTEYFAEGTVPTEYCDVHVTGEACVESGALATDACPVHEFRVITLVPENNSVSGSPLVAKPCSLHPGNVIGSVVQPTGNGSEVPISTEGQDASDSHDDSEEDTDE</sequence>
<comment type="subcellular location">
    <subcellularLocation>
        <location evidence="2">Cell membrane</location>
        <topology evidence="2">Single-pass type II membrane protein</topology>
    </subcellularLocation>
</comment>
<dbReference type="GO" id="GO:0008658">
    <property type="term" value="F:penicillin binding"/>
    <property type="evidence" value="ECO:0007669"/>
    <property type="project" value="InterPro"/>
</dbReference>
<dbReference type="InterPro" id="IPR012338">
    <property type="entry name" value="Beta-lactam/transpept-like"/>
</dbReference>
<protein>
    <recommendedName>
        <fullName evidence="7">Penicillin-binding protein 1A</fullName>
        <ecNumber evidence="23">2.4.99.28</ecNumber>
        <ecNumber evidence="6">3.4.16.4</ecNumber>
    </recommendedName>
</protein>
<evidence type="ECO:0000256" key="1">
    <source>
        <dbReference type="ARBA" id="ARBA00002624"/>
    </source>
</evidence>
<dbReference type="GO" id="GO:0005886">
    <property type="term" value="C:plasma membrane"/>
    <property type="evidence" value="ECO:0007669"/>
    <property type="project" value="UniProtKB-SubCell"/>
</dbReference>
<dbReference type="GO" id="GO:0008360">
    <property type="term" value="P:regulation of cell shape"/>
    <property type="evidence" value="ECO:0007669"/>
    <property type="project" value="UniProtKB-KW"/>
</dbReference>
<evidence type="ECO:0000259" key="28">
    <source>
        <dbReference type="Pfam" id="PF00912"/>
    </source>
</evidence>
<dbReference type="RefSeq" id="WP_186872788.1">
    <property type="nucleotide sequence ID" value="NZ_JACOOR010000001.1"/>
</dbReference>
<dbReference type="AlphaFoldDB" id="A0A923L9N2"/>
<comment type="pathway">
    <text evidence="3">Cell wall biogenesis; peptidoglycan biosynthesis.</text>
</comment>
<keyword evidence="18" id="KW-0472">Membrane</keyword>
<dbReference type="NCBIfam" id="TIGR02074">
    <property type="entry name" value="PBP_1a_fam"/>
    <property type="match status" value="1"/>
</dbReference>
<dbReference type="EC" id="2.4.99.28" evidence="23"/>
<dbReference type="EC" id="3.4.16.4" evidence="6"/>
<keyword evidence="15" id="KW-0735">Signal-anchor</keyword>
<evidence type="ECO:0000256" key="8">
    <source>
        <dbReference type="ARBA" id="ARBA00022645"/>
    </source>
</evidence>
<keyword evidence="13" id="KW-0378">Hydrolase</keyword>
<dbReference type="PANTHER" id="PTHR32282">
    <property type="entry name" value="BINDING PROTEIN TRANSPEPTIDASE, PUTATIVE-RELATED"/>
    <property type="match status" value="1"/>
</dbReference>
<evidence type="ECO:0000256" key="12">
    <source>
        <dbReference type="ARBA" id="ARBA00022692"/>
    </source>
</evidence>
<dbReference type="Proteomes" id="UP000649345">
    <property type="component" value="Unassembled WGS sequence"/>
</dbReference>
<dbReference type="InterPro" id="IPR001264">
    <property type="entry name" value="Glyco_trans_51"/>
</dbReference>
<keyword evidence="30" id="KW-1185">Reference proteome</keyword>
<reference evidence="29" key="1">
    <citation type="submission" date="2020-08" db="EMBL/GenBank/DDBJ databases">
        <title>Genome public.</title>
        <authorList>
            <person name="Liu C."/>
            <person name="Sun Q."/>
        </authorList>
    </citation>
    <scope>NUCLEOTIDE SEQUENCE</scope>
    <source>
        <strain evidence="29">NSJ-68</strain>
    </source>
</reference>
<evidence type="ECO:0000256" key="14">
    <source>
        <dbReference type="ARBA" id="ARBA00022960"/>
    </source>
</evidence>
<dbReference type="InterPro" id="IPR036950">
    <property type="entry name" value="PBP_transglycosylase"/>
</dbReference>
<dbReference type="SUPFAM" id="SSF56601">
    <property type="entry name" value="beta-lactamase/transpeptidase-like"/>
    <property type="match status" value="1"/>
</dbReference>
<dbReference type="GO" id="GO:0046677">
    <property type="term" value="P:response to antibiotic"/>
    <property type="evidence" value="ECO:0007669"/>
    <property type="project" value="UniProtKB-KW"/>
</dbReference>
<keyword evidence="21" id="KW-0961">Cell wall biogenesis/degradation</keyword>
<evidence type="ECO:0000256" key="22">
    <source>
        <dbReference type="ARBA" id="ARBA00034000"/>
    </source>
</evidence>
<evidence type="ECO:0000259" key="27">
    <source>
        <dbReference type="Pfam" id="PF00905"/>
    </source>
</evidence>
<keyword evidence="20" id="KW-0511">Multifunctional enzyme</keyword>
<accession>A0A923L9N2</accession>
<evidence type="ECO:0000256" key="24">
    <source>
        <dbReference type="ARBA" id="ARBA00049902"/>
    </source>
</evidence>
<evidence type="ECO:0000256" key="6">
    <source>
        <dbReference type="ARBA" id="ARBA00012448"/>
    </source>
</evidence>
<evidence type="ECO:0000313" key="30">
    <source>
        <dbReference type="Proteomes" id="UP000649345"/>
    </source>
</evidence>
<evidence type="ECO:0000256" key="4">
    <source>
        <dbReference type="ARBA" id="ARBA00007090"/>
    </source>
</evidence>
<dbReference type="GO" id="GO:0009252">
    <property type="term" value="P:peptidoglycan biosynthetic process"/>
    <property type="evidence" value="ECO:0007669"/>
    <property type="project" value="UniProtKB-KW"/>
</dbReference>
<evidence type="ECO:0000256" key="2">
    <source>
        <dbReference type="ARBA" id="ARBA00004401"/>
    </source>
</evidence>
<dbReference type="GO" id="GO:0008955">
    <property type="term" value="F:peptidoglycan glycosyltransferase activity"/>
    <property type="evidence" value="ECO:0007669"/>
    <property type="project" value="UniProtKB-EC"/>
</dbReference>
<evidence type="ECO:0000256" key="9">
    <source>
        <dbReference type="ARBA" id="ARBA00022670"/>
    </source>
</evidence>
<dbReference type="SUPFAM" id="SSF53955">
    <property type="entry name" value="Lysozyme-like"/>
    <property type="match status" value="1"/>
</dbReference>
<evidence type="ECO:0000313" key="29">
    <source>
        <dbReference type="EMBL" id="MBC5658500.1"/>
    </source>
</evidence>
<dbReference type="InterPro" id="IPR023346">
    <property type="entry name" value="Lysozyme-like_dom_sf"/>
</dbReference>
<comment type="similarity">
    <text evidence="4">In the C-terminal section; belongs to the transpeptidase family.</text>
</comment>
<keyword evidence="14" id="KW-0133">Cell shape</keyword>
<proteinExistence type="inferred from homology"/>
<feature type="region of interest" description="Disordered" evidence="26">
    <location>
        <begin position="836"/>
        <end position="871"/>
    </location>
</feature>
<comment type="catalytic activity">
    <reaction evidence="22">
        <text>Preferential cleavage: (Ac)2-L-Lys-D-Ala-|-D-Ala. Also transpeptidation of peptidyl-alanyl moieties that are N-acyl substituents of D-alanine.</text>
        <dbReference type="EC" id="3.4.16.4"/>
    </reaction>
</comment>
<keyword evidence="17" id="KW-1133">Transmembrane helix</keyword>
<comment type="catalytic activity">
    <reaction evidence="24">
        <text>[GlcNAc-(1-&gt;4)-Mur2Ac(oyl-L-Ala-gamma-D-Glu-L-Lys-D-Ala-D-Ala)](n)-di-trans,octa-cis-undecaprenyl diphosphate + beta-D-GlcNAc-(1-&gt;4)-Mur2Ac(oyl-L-Ala-gamma-D-Glu-L-Lys-D-Ala-D-Ala)-di-trans,octa-cis-undecaprenyl diphosphate = [GlcNAc-(1-&gt;4)-Mur2Ac(oyl-L-Ala-gamma-D-Glu-L-Lys-D-Ala-D-Ala)](n+1)-di-trans,octa-cis-undecaprenyl diphosphate + di-trans,octa-cis-undecaprenyl diphosphate + H(+)</text>
        <dbReference type="Rhea" id="RHEA:23708"/>
        <dbReference type="Rhea" id="RHEA-COMP:9602"/>
        <dbReference type="Rhea" id="RHEA-COMP:9603"/>
        <dbReference type="ChEBI" id="CHEBI:15378"/>
        <dbReference type="ChEBI" id="CHEBI:58405"/>
        <dbReference type="ChEBI" id="CHEBI:60033"/>
        <dbReference type="ChEBI" id="CHEBI:78435"/>
        <dbReference type="EC" id="2.4.99.28"/>
    </reaction>
</comment>
<evidence type="ECO:0000256" key="5">
    <source>
        <dbReference type="ARBA" id="ARBA00007739"/>
    </source>
</evidence>
<keyword evidence="8" id="KW-0121">Carboxypeptidase</keyword>
<evidence type="ECO:0000256" key="16">
    <source>
        <dbReference type="ARBA" id="ARBA00022984"/>
    </source>
</evidence>
<gene>
    <name evidence="29" type="ORF">H8S44_01700</name>
</gene>
<dbReference type="GO" id="GO:0071555">
    <property type="term" value="P:cell wall organization"/>
    <property type="evidence" value="ECO:0007669"/>
    <property type="project" value="UniProtKB-KW"/>
</dbReference>
<organism evidence="29 30">
    <name type="scientific">Anaerosacchariphilus hominis</name>
    <dbReference type="NCBI Taxonomy" id="2763017"/>
    <lineage>
        <taxon>Bacteria</taxon>
        <taxon>Bacillati</taxon>
        <taxon>Bacillota</taxon>
        <taxon>Clostridia</taxon>
        <taxon>Lachnospirales</taxon>
        <taxon>Lachnospiraceae</taxon>
        <taxon>Anaerosacchariphilus</taxon>
    </lineage>
</organism>
<evidence type="ECO:0000256" key="3">
    <source>
        <dbReference type="ARBA" id="ARBA00004752"/>
    </source>
</evidence>
<dbReference type="InterPro" id="IPR050396">
    <property type="entry name" value="Glycosyltr_51/Transpeptidase"/>
</dbReference>
<keyword evidence="19" id="KW-0046">Antibiotic resistance</keyword>
<evidence type="ECO:0000256" key="11">
    <source>
        <dbReference type="ARBA" id="ARBA00022679"/>
    </source>
</evidence>
<dbReference type="InterPro" id="IPR001460">
    <property type="entry name" value="PCN-bd_Tpept"/>
</dbReference>
<evidence type="ECO:0000256" key="21">
    <source>
        <dbReference type="ARBA" id="ARBA00023316"/>
    </source>
</evidence>
<keyword evidence="16" id="KW-0573">Peptidoglycan synthesis</keyword>
<evidence type="ECO:0000256" key="19">
    <source>
        <dbReference type="ARBA" id="ARBA00023251"/>
    </source>
</evidence>
<feature type="domain" description="Penicillin-binding protein transpeptidase" evidence="27">
    <location>
        <begin position="442"/>
        <end position="726"/>
    </location>
</feature>
<feature type="domain" description="Glycosyl transferase family 51" evidence="28">
    <location>
        <begin position="86"/>
        <end position="266"/>
    </location>
</feature>
<name>A0A923L9N2_9FIRM</name>
<evidence type="ECO:0000256" key="20">
    <source>
        <dbReference type="ARBA" id="ARBA00023268"/>
    </source>
</evidence>
<comment type="function">
    <text evidence="1">Cell wall formation. Synthesis of cross-linked peptidoglycan from the lipid intermediates. The enzyme has a penicillin-insensitive transglycosylase N-terminal domain (formation of linear glycan strands) and a penicillin-sensitive transpeptidase C-terminal domain (cross-linking of the peptide subunits).</text>
</comment>
<evidence type="ECO:0000256" key="18">
    <source>
        <dbReference type="ARBA" id="ARBA00023136"/>
    </source>
</evidence>
<comment type="caution">
    <text evidence="29">The sequence shown here is derived from an EMBL/GenBank/DDBJ whole genome shotgun (WGS) entry which is preliminary data.</text>
</comment>
<dbReference type="EMBL" id="JACOOR010000001">
    <property type="protein sequence ID" value="MBC5658500.1"/>
    <property type="molecule type" value="Genomic_DNA"/>
</dbReference>
<evidence type="ECO:0000256" key="7">
    <source>
        <dbReference type="ARBA" id="ARBA00018638"/>
    </source>
</evidence>
<dbReference type="Gene3D" id="3.40.710.10">
    <property type="entry name" value="DD-peptidase/beta-lactamase superfamily"/>
    <property type="match status" value="1"/>
</dbReference>
<evidence type="ECO:0000256" key="25">
    <source>
        <dbReference type="ARBA" id="ARBA00060592"/>
    </source>
</evidence>
<dbReference type="PANTHER" id="PTHR32282:SF33">
    <property type="entry name" value="PEPTIDOGLYCAN GLYCOSYLTRANSFERASE"/>
    <property type="match status" value="1"/>
</dbReference>
<comment type="pathway">
    <text evidence="25">Glycan biosynthesis.</text>
</comment>